<dbReference type="GO" id="GO:0005345">
    <property type="term" value="F:purine nucleobase transmembrane transporter activity"/>
    <property type="evidence" value="ECO:0007669"/>
    <property type="project" value="TreeGrafter"/>
</dbReference>
<sequence length="148" mass="15754">MFDIGGCAKGWSNSPKKGKARTSSRRCALVSPHSLPWRELHPVKSSVCLGSEVKGASAHRLALSYIIAVNAGIVADTGGTCVCNAPPVAGQPPCLNDTEYNLCAAEIKKDLVTATAAIAALGTFCMGLFANMYVHQMPDQTTRRDKRY</sequence>
<comment type="subcellular location">
    <subcellularLocation>
        <location evidence="1">Endomembrane system</location>
        <topology evidence="1">Multi-pass membrane protein</topology>
    </subcellularLocation>
</comment>
<keyword evidence="2" id="KW-0813">Transport</keyword>
<evidence type="ECO:0000313" key="4">
    <source>
        <dbReference type="EMBL" id="KAK3311531.1"/>
    </source>
</evidence>
<comment type="caution">
    <text evidence="4">The sequence shown here is derived from an EMBL/GenBank/DDBJ whole genome shotgun (WGS) entry which is preliminary data.</text>
</comment>
<name>A0AAJ0H4A7_9PEZI</name>
<protein>
    <submittedName>
        <fullName evidence="4">Uncharacterized protein</fullName>
    </submittedName>
</protein>
<keyword evidence="3" id="KW-1133">Transmembrane helix</keyword>
<feature type="transmembrane region" description="Helical" evidence="3">
    <location>
        <begin position="111"/>
        <end position="134"/>
    </location>
</feature>
<dbReference type="EMBL" id="JAUDZG010000001">
    <property type="protein sequence ID" value="KAK3311531.1"/>
    <property type="molecule type" value="Genomic_DNA"/>
</dbReference>
<accession>A0AAJ0H4A7</accession>
<gene>
    <name evidence="4" type="ORF">B0T15DRAFT_79164</name>
</gene>
<evidence type="ECO:0000256" key="2">
    <source>
        <dbReference type="ARBA" id="ARBA00022448"/>
    </source>
</evidence>
<reference evidence="4" key="2">
    <citation type="submission" date="2023-06" db="EMBL/GenBank/DDBJ databases">
        <authorList>
            <consortium name="Lawrence Berkeley National Laboratory"/>
            <person name="Mondo S.J."/>
            <person name="Hensen N."/>
            <person name="Bonometti L."/>
            <person name="Westerberg I."/>
            <person name="Brannstrom I.O."/>
            <person name="Guillou S."/>
            <person name="Cros-Aarteil S."/>
            <person name="Calhoun S."/>
            <person name="Haridas S."/>
            <person name="Kuo A."/>
            <person name="Pangilinan J."/>
            <person name="Riley R."/>
            <person name="Labutti K."/>
            <person name="Andreopoulos B."/>
            <person name="Lipzen A."/>
            <person name="Chen C."/>
            <person name="Yanf M."/>
            <person name="Daum C."/>
            <person name="Ng V."/>
            <person name="Clum A."/>
            <person name="Steindorff A."/>
            <person name="Ohm R."/>
            <person name="Martin F."/>
            <person name="Silar P."/>
            <person name="Natvig D."/>
            <person name="Lalanne C."/>
            <person name="Gautier V."/>
            <person name="Ament-Velasquez S.L."/>
            <person name="Kruys A."/>
            <person name="Hutchinson M.I."/>
            <person name="Powell A.J."/>
            <person name="Barry K."/>
            <person name="Miller A.N."/>
            <person name="Grigoriev I.V."/>
            <person name="Debuchy R."/>
            <person name="Gladieux P."/>
            <person name="Thoren M.H."/>
            <person name="Johannesson H."/>
        </authorList>
    </citation>
    <scope>NUCLEOTIDE SEQUENCE</scope>
    <source>
        <strain evidence="4">CBS 333.67</strain>
    </source>
</reference>
<proteinExistence type="predicted"/>
<keyword evidence="3" id="KW-0472">Membrane</keyword>
<dbReference type="GO" id="GO:0015854">
    <property type="term" value="P:guanine transport"/>
    <property type="evidence" value="ECO:0007669"/>
    <property type="project" value="TreeGrafter"/>
</dbReference>
<dbReference type="PANTHER" id="PTHR43337">
    <property type="entry name" value="XANTHINE/URACIL PERMEASE C887.17-RELATED"/>
    <property type="match status" value="1"/>
</dbReference>
<dbReference type="GO" id="GO:0012505">
    <property type="term" value="C:endomembrane system"/>
    <property type="evidence" value="ECO:0007669"/>
    <property type="project" value="UniProtKB-SubCell"/>
</dbReference>
<dbReference type="InterPro" id="IPR045018">
    <property type="entry name" value="Azg-like"/>
</dbReference>
<dbReference type="PANTHER" id="PTHR43337:SF1">
    <property type="entry name" value="XANTHINE_URACIL PERMEASE C887.17-RELATED"/>
    <property type="match status" value="1"/>
</dbReference>
<dbReference type="GO" id="GO:0005886">
    <property type="term" value="C:plasma membrane"/>
    <property type="evidence" value="ECO:0007669"/>
    <property type="project" value="TreeGrafter"/>
</dbReference>
<dbReference type="GeneID" id="87890149"/>
<evidence type="ECO:0000313" key="5">
    <source>
        <dbReference type="Proteomes" id="UP001273166"/>
    </source>
</evidence>
<dbReference type="AlphaFoldDB" id="A0AAJ0H4A7"/>
<reference evidence="4" key="1">
    <citation type="journal article" date="2023" name="Mol. Phylogenet. Evol.">
        <title>Genome-scale phylogeny and comparative genomics of the fungal order Sordariales.</title>
        <authorList>
            <person name="Hensen N."/>
            <person name="Bonometti L."/>
            <person name="Westerberg I."/>
            <person name="Brannstrom I.O."/>
            <person name="Guillou S."/>
            <person name="Cros-Aarteil S."/>
            <person name="Calhoun S."/>
            <person name="Haridas S."/>
            <person name="Kuo A."/>
            <person name="Mondo S."/>
            <person name="Pangilinan J."/>
            <person name="Riley R."/>
            <person name="LaButti K."/>
            <person name="Andreopoulos B."/>
            <person name="Lipzen A."/>
            <person name="Chen C."/>
            <person name="Yan M."/>
            <person name="Daum C."/>
            <person name="Ng V."/>
            <person name="Clum A."/>
            <person name="Steindorff A."/>
            <person name="Ohm R.A."/>
            <person name="Martin F."/>
            <person name="Silar P."/>
            <person name="Natvig D.O."/>
            <person name="Lalanne C."/>
            <person name="Gautier V."/>
            <person name="Ament-Velasquez S.L."/>
            <person name="Kruys A."/>
            <person name="Hutchinson M.I."/>
            <person name="Powell A.J."/>
            <person name="Barry K."/>
            <person name="Miller A.N."/>
            <person name="Grigoriev I.V."/>
            <person name="Debuchy R."/>
            <person name="Gladieux P."/>
            <person name="Hiltunen Thoren M."/>
            <person name="Johannesson H."/>
        </authorList>
    </citation>
    <scope>NUCLEOTIDE SEQUENCE</scope>
    <source>
        <strain evidence="4">CBS 333.67</strain>
    </source>
</reference>
<organism evidence="4 5">
    <name type="scientific">Chaetomium strumarium</name>
    <dbReference type="NCBI Taxonomy" id="1170767"/>
    <lineage>
        <taxon>Eukaryota</taxon>
        <taxon>Fungi</taxon>
        <taxon>Dikarya</taxon>
        <taxon>Ascomycota</taxon>
        <taxon>Pezizomycotina</taxon>
        <taxon>Sordariomycetes</taxon>
        <taxon>Sordariomycetidae</taxon>
        <taxon>Sordariales</taxon>
        <taxon>Chaetomiaceae</taxon>
        <taxon>Chaetomium</taxon>
    </lineage>
</organism>
<dbReference type="RefSeq" id="XP_062727311.1">
    <property type="nucleotide sequence ID" value="XM_062871320.1"/>
</dbReference>
<evidence type="ECO:0000256" key="1">
    <source>
        <dbReference type="ARBA" id="ARBA00004127"/>
    </source>
</evidence>
<dbReference type="Proteomes" id="UP001273166">
    <property type="component" value="Unassembled WGS sequence"/>
</dbReference>
<keyword evidence="3" id="KW-0812">Transmembrane</keyword>
<evidence type="ECO:0000256" key="3">
    <source>
        <dbReference type="SAM" id="Phobius"/>
    </source>
</evidence>
<keyword evidence="5" id="KW-1185">Reference proteome</keyword>
<dbReference type="GO" id="GO:0015853">
    <property type="term" value="P:adenine transport"/>
    <property type="evidence" value="ECO:0007669"/>
    <property type="project" value="TreeGrafter"/>
</dbReference>